<feature type="domain" description="DUF547" evidence="1">
    <location>
        <begin position="55"/>
        <end position="167"/>
    </location>
</feature>
<accession>A0ABU8YQ25</accession>
<gene>
    <name evidence="2" type="ORF">WMG39_16970</name>
</gene>
<proteinExistence type="predicted"/>
<keyword evidence="3" id="KW-1185">Reference proteome</keyword>
<dbReference type="PANTHER" id="PTHR46361">
    <property type="entry name" value="ELECTRON CARRIER/ PROTEIN DISULFIDE OXIDOREDUCTASE"/>
    <property type="match status" value="1"/>
</dbReference>
<comment type="caution">
    <text evidence="2">The sequence shown here is derived from an EMBL/GenBank/DDBJ whole genome shotgun (WGS) entry which is preliminary data.</text>
</comment>
<dbReference type="InterPro" id="IPR006869">
    <property type="entry name" value="DUF547"/>
</dbReference>
<sequence length="245" mass="28065">MINTIAFETWDNLLHTYVDDFGRVNYGRWKAESAQVLREWLESFADVDLAAVTDGNERLALWLNVYNAIAIAQVVEVYPIASIRPKVFGIPNWLSFLDFFTRSTWTIGGKKYSLNQIEHGILRREFREPRIHFALVCAAVGCPMLRRGAYFPESVLTQLEADAKGFIHNPDKVKYDAGKKTLYLSKIFDWYGEDFVKVAGSVAGYVGGYLGGDVAVDRWAIVFLPYDWNLNRVEDGLRLNEPRRR</sequence>
<dbReference type="PANTHER" id="PTHR46361:SF3">
    <property type="entry name" value="ELECTRON CARRIER_ PROTEIN DISULFIDE OXIDOREDUCTASE"/>
    <property type="match status" value="1"/>
</dbReference>
<reference evidence="2 3" key="1">
    <citation type="journal article" date="2020" name="Harmful Algae">
        <title>Molecular and morphological characterization of a novel dihydroanatoxin-a producing Microcoleus species (cyanobacteria) from the Russian River, California, USA.</title>
        <authorList>
            <person name="Conklin K.Y."/>
            <person name="Stancheva R."/>
            <person name="Otten T.G."/>
            <person name="Fadness R."/>
            <person name="Boyer G.L."/>
            <person name="Read B."/>
            <person name="Zhang X."/>
            <person name="Sheath R.G."/>
        </authorList>
    </citation>
    <scope>NUCLEOTIDE SEQUENCE [LARGE SCALE GENOMIC DNA]</scope>
    <source>
        <strain evidence="2 3">PTRS2</strain>
    </source>
</reference>
<organism evidence="2 3">
    <name type="scientific">Microcoleus anatoxicus PTRS2</name>
    <dbReference type="NCBI Taxonomy" id="2705321"/>
    <lineage>
        <taxon>Bacteria</taxon>
        <taxon>Bacillati</taxon>
        <taxon>Cyanobacteriota</taxon>
        <taxon>Cyanophyceae</taxon>
        <taxon>Oscillatoriophycideae</taxon>
        <taxon>Oscillatoriales</taxon>
        <taxon>Microcoleaceae</taxon>
        <taxon>Microcoleus</taxon>
        <taxon>Microcoleus anatoxicus</taxon>
    </lineage>
</organism>
<dbReference type="Proteomes" id="UP001384579">
    <property type="component" value="Unassembled WGS sequence"/>
</dbReference>
<dbReference type="Pfam" id="PF04784">
    <property type="entry name" value="DUF547"/>
    <property type="match status" value="1"/>
</dbReference>
<name>A0ABU8YQ25_9CYAN</name>
<evidence type="ECO:0000313" key="3">
    <source>
        <dbReference type="Proteomes" id="UP001384579"/>
    </source>
</evidence>
<protein>
    <submittedName>
        <fullName evidence="2">DUF547 domain-containing protein</fullName>
    </submittedName>
</protein>
<dbReference type="RefSeq" id="WP_340524652.1">
    <property type="nucleotide sequence ID" value="NZ_JBBLXS010000227.1"/>
</dbReference>
<evidence type="ECO:0000313" key="2">
    <source>
        <dbReference type="EMBL" id="MEK0186528.1"/>
    </source>
</evidence>
<dbReference type="EMBL" id="JBBLXS010000227">
    <property type="protein sequence ID" value="MEK0186528.1"/>
    <property type="molecule type" value="Genomic_DNA"/>
</dbReference>
<evidence type="ECO:0000259" key="1">
    <source>
        <dbReference type="Pfam" id="PF04784"/>
    </source>
</evidence>